<comment type="similarity">
    <text evidence="1">Belongs to the sigma-70 factor family. ECF subfamily.</text>
</comment>
<evidence type="ECO:0000256" key="1">
    <source>
        <dbReference type="ARBA" id="ARBA00010641"/>
    </source>
</evidence>
<evidence type="ECO:0000256" key="3">
    <source>
        <dbReference type="ARBA" id="ARBA00023082"/>
    </source>
</evidence>
<dbReference type="GO" id="GO:0006352">
    <property type="term" value="P:DNA-templated transcription initiation"/>
    <property type="evidence" value="ECO:0007669"/>
    <property type="project" value="InterPro"/>
</dbReference>
<dbReference type="CDD" id="cd06171">
    <property type="entry name" value="Sigma70_r4"/>
    <property type="match status" value="1"/>
</dbReference>
<dbReference type="InterPro" id="IPR013325">
    <property type="entry name" value="RNA_pol_sigma_r2"/>
</dbReference>
<keyword evidence="2" id="KW-0805">Transcription regulation</keyword>
<organism evidence="9 10">
    <name type="scientific">Rubrobacter radiotolerans</name>
    <name type="common">Arthrobacter radiotolerans</name>
    <dbReference type="NCBI Taxonomy" id="42256"/>
    <lineage>
        <taxon>Bacteria</taxon>
        <taxon>Bacillati</taxon>
        <taxon>Actinomycetota</taxon>
        <taxon>Rubrobacteria</taxon>
        <taxon>Rubrobacterales</taxon>
        <taxon>Rubrobacteraceae</taxon>
        <taxon>Rubrobacter</taxon>
    </lineage>
</organism>
<dbReference type="NCBIfam" id="TIGR02937">
    <property type="entry name" value="sigma70-ECF"/>
    <property type="match status" value="1"/>
</dbReference>
<dbReference type="Gene3D" id="1.10.10.10">
    <property type="entry name" value="Winged helix-like DNA-binding domain superfamily/Winged helix DNA-binding domain"/>
    <property type="match status" value="1"/>
</dbReference>
<evidence type="ECO:0000256" key="2">
    <source>
        <dbReference type="ARBA" id="ARBA00023015"/>
    </source>
</evidence>
<reference evidence="9" key="1">
    <citation type="submission" date="2023-11" db="EMBL/GenBank/DDBJ databases">
        <title>MicrobeMod: A computational toolkit for identifying prokaryotic methylation and restriction-modification with nanopore sequencing.</title>
        <authorList>
            <person name="Crits-Christoph A."/>
            <person name="Kang S.C."/>
            <person name="Lee H."/>
            <person name="Ostrov N."/>
        </authorList>
    </citation>
    <scope>NUCLEOTIDE SEQUENCE</scope>
    <source>
        <strain evidence="9">ATCC 51242</strain>
    </source>
</reference>
<dbReference type="InterPro" id="IPR013324">
    <property type="entry name" value="RNA_pol_sigma_r3/r4-like"/>
</dbReference>
<dbReference type="Proteomes" id="UP001281130">
    <property type="component" value="Unassembled WGS sequence"/>
</dbReference>
<evidence type="ECO:0000256" key="5">
    <source>
        <dbReference type="ARBA" id="ARBA00023163"/>
    </source>
</evidence>
<dbReference type="InterPro" id="IPR039425">
    <property type="entry name" value="RNA_pol_sigma-70-like"/>
</dbReference>
<dbReference type="RefSeq" id="WP_320073043.1">
    <property type="nucleotide sequence ID" value="NZ_JAWXXX010000001.1"/>
</dbReference>
<dbReference type="Gene3D" id="1.10.1740.10">
    <property type="match status" value="1"/>
</dbReference>
<accession>A0AB35T014</accession>
<keyword evidence="3" id="KW-0731">Sigma factor</keyword>
<evidence type="ECO:0000259" key="8">
    <source>
        <dbReference type="Pfam" id="PF08281"/>
    </source>
</evidence>
<keyword evidence="5" id="KW-0804">Transcription</keyword>
<evidence type="ECO:0000256" key="4">
    <source>
        <dbReference type="ARBA" id="ARBA00023125"/>
    </source>
</evidence>
<dbReference type="SUPFAM" id="SSF88946">
    <property type="entry name" value="Sigma2 domain of RNA polymerase sigma factors"/>
    <property type="match status" value="1"/>
</dbReference>
<dbReference type="InterPro" id="IPR013249">
    <property type="entry name" value="RNA_pol_sigma70_r4_t2"/>
</dbReference>
<feature type="domain" description="RNA polymerase sigma factor 70 region 4 type 2" evidence="8">
    <location>
        <begin position="119"/>
        <end position="171"/>
    </location>
</feature>
<dbReference type="GO" id="GO:0003677">
    <property type="term" value="F:DNA binding"/>
    <property type="evidence" value="ECO:0007669"/>
    <property type="project" value="UniProtKB-KW"/>
</dbReference>
<feature type="domain" description="RNA polymerase sigma-70 region 2" evidence="7">
    <location>
        <begin position="23"/>
        <end position="90"/>
    </location>
</feature>
<protein>
    <submittedName>
        <fullName evidence="9">Sigma-70 family RNA polymerase sigma factor</fullName>
    </submittedName>
</protein>
<dbReference type="PANTHER" id="PTHR43133:SF8">
    <property type="entry name" value="RNA POLYMERASE SIGMA FACTOR HI_1459-RELATED"/>
    <property type="match status" value="1"/>
</dbReference>
<dbReference type="Pfam" id="PF04542">
    <property type="entry name" value="Sigma70_r2"/>
    <property type="match status" value="1"/>
</dbReference>
<gene>
    <name evidence="9" type="ORF">SIL72_02900</name>
</gene>
<dbReference type="InterPro" id="IPR014284">
    <property type="entry name" value="RNA_pol_sigma-70_dom"/>
</dbReference>
<evidence type="ECO:0000256" key="6">
    <source>
        <dbReference type="SAM" id="MobiDB-lite"/>
    </source>
</evidence>
<evidence type="ECO:0000313" key="9">
    <source>
        <dbReference type="EMBL" id="MDX5892971.1"/>
    </source>
</evidence>
<dbReference type="AlphaFoldDB" id="A0AB35T014"/>
<keyword evidence="4" id="KW-0238">DNA-binding</keyword>
<sequence length="176" mass="19919">MRLDDSALAHRAGAGDRRAFAELVERHQDAVYRVCYRVLGNRQDAEDAAQEAFVRAFERLTSFEGRSAFKTWLVRLALNVSLNERKKRGRAERKASEALHQTVSEDSPESEAVSADAAERVRTALLLVREDHRAAVVLKDLEGYSFREVGEMLGVSEATARVWAHRGRQRLREVLT</sequence>
<dbReference type="EMBL" id="JAWXXX010000001">
    <property type="protein sequence ID" value="MDX5892971.1"/>
    <property type="molecule type" value="Genomic_DNA"/>
</dbReference>
<dbReference type="InterPro" id="IPR007627">
    <property type="entry name" value="RNA_pol_sigma70_r2"/>
</dbReference>
<feature type="region of interest" description="Disordered" evidence="6">
    <location>
        <begin position="89"/>
        <end position="115"/>
    </location>
</feature>
<proteinExistence type="inferred from homology"/>
<dbReference type="SUPFAM" id="SSF88659">
    <property type="entry name" value="Sigma3 and sigma4 domains of RNA polymerase sigma factors"/>
    <property type="match status" value="1"/>
</dbReference>
<dbReference type="InterPro" id="IPR036388">
    <property type="entry name" value="WH-like_DNA-bd_sf"/>
</dbReference>
<name>A0AB35T014_RUBRA</name>
<dbReference type="GO" id="GO:0016987">
    <property type="term" value="F:sigma factor activity"/>
    <property type="evidence" value="ECO:0007669"/>
    <property type="project" value="UniProtKB-KW"/>
</dbReference>
<comment type="caution">
    <text evidence="9">The sequence shown here is derived from an EMBL/GenBank/DDBJ whole genome shotgun (WGS) entry which is preliminary data.</text>
</comment>
<dbReference type="PANTHER" id="PTHR43133">
    <property type="entry name" value="RNA POLYMERASE ECF-TYPE SIGMA FACTO"/>
    <property type="match status" value="1"/>
</dbReference>
<dbReference type="Pfam" id="PF08281">
    <property type="entry name" value="Sigma70_r4_2"/>
    <property type="match status" value="1"/>
</dbReference>
<evidence type="ECO:0000313" key="10">
    <source>
        <dbReference type="Proteomes" id="UP001281130"/>
    </source>
</evidence>
<evidence type="ECO:0000259" key="7">
    <source>
        <dbReference type="Pfam" id="PF04542"/>
    </source>
</evidence>